<keyword evidence="13" id="KW-1133">Transmembrane helix</keyword>
<evidence type="ECO:0000256" key="10">
    <source>
        <dbReference type="ARBA" id="ARBA00023004"/>
    </source>
</evidence>
<dbReference type="GO" id="GO:0020037">
    <property type="term" value="F:heme binding"/>
    <property type="evidence" value="ECO:0007669"/>
    <property type="project" value="InterPro"/>
</dbReference>
<dbReference type="Proteomes" id="UP000708208">
    <property type="component" value="Unassembled WGS sequence"/>
</dbReference>
<evidence type="ECO:0000256" key="7">
    <source>
        <dbReference type="ARBA" id="ARBA00022824"/>
    </source>
</evidence>
<accession>A0A8J2JX31</accession>
<evidence type="ECO:0000256" key="5">
    <source>
        <dbReference type="ARBA" id="ARBA00022617"/>
    </source>
</evidence>
<reference evidence="14" key="1">
    <citation type="submission" date="2021-06" db="EMBL/GenBank/DDBJ databases">
        <authorList>
            <person name="Hodson N. C."/>
            <person name="Mongue J. A."/>
            <person name="Jaron S. K."/>
        </authorList>
    </citation>
    <scope>NUCLEOTIDE SEQUENCE</scope>
</reference>
<keyword evidence="11 13" id="KW-0472">Membrane</keyword>
<keyword evidence="5 12" id="KW-0349">Heme</keyword>
<evidence type="ECO:0000256" key="1">
    <source>
        <dbReference type="ARBA" id="ARBA00001971"/>
    </source>
</evidence>
<comment type="subcellular location">
    <subcellularLocation>
        <location evidence="3">Endoplasmic reticulum membrane</location>
    </subcellularLocation>
    <subcellularLocation>
        <location evidence="2">Microsome membrane</location>
    </subcellularLocation>
</comment>
<keyword evidence="6 12" id="KW-0479">Metal-binding</keyword>
<protein>
    <recommendedName>
        <fullName evidence="16">Cytochrome P450</fullName>
    </recommendedName>
</protein>
<gene>
    <name evidence="14" type="ORF">AFUS01_LOCUS14543</name>
</gene>
<comment type="cofactor">
    <cofactor evidence="1">
        <name>heme</name>
        <dbReference type="ChEBI" id="CHEBI:30413"/>
    </cofactor>
</comment>
<name>A0A8J2JX31_9HEXA</name>
<keyword evidence="15" id="KW-1185">Reference proteome</keyword>
<dbReference type="InterPro" id="IPR001128">
    <property type="entry name" value="Cyt_P450"/>
</dbReference>
<sequence length="521" mass="60477">MLELYHFVSGFILIVTYIVTYFLYQFWFTRKFKFARSLPGPTKYPFFGSAISFYGLPNHEATTMVHFKYPITYGTRYTLSFGSRVYFTSTRPNDIEKLLSSTTHLNKGAEYNLIMPWLGEGLLTSQGSKWFHRRKMLTPSFHFKILEEFMSVYNEQSKVMVDILKRDSDGGKKAVEISQYITLCTLDIICETAMGKSINAQREKDSPYVNAIYEFNKVLVDRSLNPLYDFEFLWKLSSGGRQEKKHLKVLHGFTNSVIKERKQELLLARKTEMSQKEGGETSENSEVFMSKKKRAVAFMDLLLNVQAEDPNSLSDTDIREETDTFMFEGHDTTATSLSWIIFLIGCYPNIQEKIHKELQDIFGDDKDRMVTTQDLTQLKYLECVIKESLRLYPSVPFISRQLREDLVLDDGVIIPNGVNFSIFPLQVHRNPEVWSNPEEFNPERFFPENANGRHPYAYIPFSAGPRNCIGQKFALMEEKVVLAQVFRNFRLESVEKREDVLLTTEIILRSKDGLHVKAFPR</sequence>
<dbReference type="Pfam" id="PF00067">
    <property type="entry name" value="p450"/>
    <property type="match status" value="1"/>
</dbReference>
<organism evidence="14 15">
    <name type="scientific">Allacma fusca</name>
    <dbReference type="NCBI Taxonomy" id="39272"/>
    <lineage>
        <taxon>Eukaryota</taxon>
        <taxon>Metazoa</taxon>
        <taxon>Ecdysozoa</taxon>
        <taxon>Arthropoda</taxon>
        <taxon>Hexapoda</taxon>
        <taxon>Collembola</taxon>
        <taxon>Symphypleona</taxon>
        <taxon>Sminthuridae</taxon>
        <taxon>Allacma</taxon>
    </lineage>
</organism>
<dbReference type="GO" id="GO:0004497">
    <property type="term" value="F:monooxygenase activity"/>
    <property type="evidence" value="ECO:0007669"/>
    <property type="project" value="UniProtKB-KW"/>
</dbReference>
<evidence type="ECO:0000256" key="9">
    <source>
        <dbReference type="ARBA" id="ARBA00023002"/>
    </source>
</evidence>
<feature type="transmembrane region" description="Helical" evidence="13">
    <location>
        <begin position="6"/>
        <end position="27"/>
    </location>
</feature>
<keyword evidence="10 12" id="KW-0408">Iron</keyword>
<evidence type="ECO:0000313" key="15">
    <source>
        <dbReference type="Proteomes" id="UP000708208"/>
    </source>
</evidence>
<comment type="similarity">
    <text evidence="4 12">Belongs to the cytochrome P450 family.</text>
</comment>
<evidence type="ECO:0000256" key="6">
    <source>
        <dbReference type="ARBA" id="ARBA00022723"/>
    </source>
</evidence>
<dbReference type="AlphaFoldDB" id="A0A8J2JX31"/>
<keyword evidence="13" id="KW-0812">Transmembrane</keyword>
<dbReference type="PANTHER" id="PTHR24291:SF189">
    <property type="entry name" value="CYTOCHROME P450 4C3-RELATED"/>
    <property type="match status" value="1"/>
</dbReference>
<dbReference type="GO" id="GO:0016705">
    <property type="term" value="F:oxidoreductase activity, acting on paired donors, with incorporation or reduction of molecular oxygen"/>
    <property type="evidence" value="ECO:0007669"/>
    <property type="project" value="InterPro"/>
</dbReference>
<evidence type="ECO:0008006" key="16">
    <source>
        <dbReference type="Google" id="ProtNLM"/>
    </source>
</evidence>
<evidence type="ECO:0000256" key="8">
    <source>
        <dbReference type="ARBA" id="ARBA00022848"/>
    </source>
</evidence>
<keyword evidence="7" id="KW-0256">Endoplasmic reticulum</keyword>
<dbReference type="InterPro" id="IPR017972">
    <property type="entry name" value="Cyt_P450_CS"/>
</dbReference>
<evidence type="ECO:0000256" key="12">
    <source>
        <dbReference type="RuleBase" id="RU000461"/>
    </source>
</evidence>
<keyword evidence="12" id="KW-0503">Monooxygenase</keyword>
<evidence type="ECO:0000313" key="14">
    <source>
        <dbReference type="EMBL" id="CAG7725592.1"/>
    </source>
</evidence>
<dbReference type="InterPro" id="IPR050196">
    <property type="entry name" value="Cytochrome_P450_Monoox"/>
</dbReference>
<evidence type="ECO:0000256" key="3">
    <source>
        <dbReference type="ARBA" id="ARBA00004586"/>
    </source>
</evidence>
<evidence type="ECO:0000256" key="2">
    <source>
        <dbReference type="ARBA" id="ARBA00004524"/>
    </source>
</evidence>
<dbReference type="PANTHER" id="PTHR24291">
    <property type="entry name" value="CYTOCHROME P450 FAMILY 4"/>
    <property type="match status" value="1"/>
</dbReference>
<evidence type="ECO:0000256" key="11">
    <source>
        <dbReference type="ARBA" id="ARBA00023136"/>
    </source>
</evidence>
<evidence type="ECO:0000256" key="4">
    <source>
        <dbReference type="ARBA" id="ARBA00010617"/>
    </source>
</evidence>
<dbReference type="GO" id="GO:0005789">
    <property type="term" value="C:endoplasmic reticulum membrane"/>
    <property type="evidence" value="ECO:0007669"/>
    <property type="project" value="UniProtKB-SubCell"/>
</dbReference>
<keyword evidence="8" id="KW-0492">Microsome</keyword>
<dbReference type="PROSITE" id="PS00086">
    <property type="entry name" value="CYTOCHROME_P450"/>
    <property type="match status" value="1"/>
</dbReference>
<dbReference type="EMBL" id="CAJVCH010124184">
    <property type="protein sequence ID" value="CAG7725592.1"/>
    <property type="molecule type" value="Genomic_DNA"/>
</dbReference>
<dbReference type="GO" id="GO:0005506">
    <property type="term" value="F:iron ion binding"/>
    <property type="evidence" value="ECO:0007669"/>
    <property type="project" value="InterPro"/>
</dbReference>
<comment type="caution">
    <text evidence="14">The sequence shown here is derived from an EMBL/GenBank/DDBJ whole genome shotgun (WGS) entry which is preliminary data.</text>
</comment>
<keyword evidence="9 12" id="KW-0560">Oxidoreductase</keyword>
<proteinExistence type="inferred from homology"/>
<evidence type="ECO:0000256" key="13">
    <source>
        <dbReference type="SAM" id="Phobius"/>
    </source>
</evidence>
<dbReference type="OrthoDB" id="1470350at2759"/>